<dbReference type="InterPro" id="IPR011993">
    <property type="entry name" value="PH-like_dom_sf"/>
</dbReference>
<organism evidence="7 8">
    <name type="scientific">Pelusios castaneus</name>
    <name type="common">West African mud turtle</name>
    <dbReference type="NCBI Taxonomy" id="367368"/>
    <lineage>
        <taxon>Eukaryota</taxon>
        <taxon>Metazoa</taxon>
        <taxon>Chordata</taxon>
        <taxon>Craniata</taxon>
        <taxon>Vertebrata</taxon>
        <taxon>Euteleostomi</taxon>
        <taxon>Archelosauria</taxon>
        <taxon>Testudinata</taxon>
        <taxon>Testudines</taxon>
        <taxon>Pleurodira</taxon>
        <taxon>Pelomedusidae</taxon>
        <taxon>Pelusios</taxon>
    </lineage>
</organism>
<dbReference type="PROSITE" id="PS50010">
    <property type="entry name" value="DH_2"/>
    <property type="match status" value="1"/>
</dbReference>
<dbReference type="InterPro" id="IPR001849">
    <property type="entry name" value="PH_domain"/>
</dbReference>
<feature type="region of interest" description="Disordered" evidence="4">
    <location>
        <begin position="1"/>
        <end position="119"/>
    </location>
</feature>
<dbReference type="GO" id="GO:0005085">
    <property type="term" value="F:guanyl-nucleotide exchange factor activity"/>
    <property type="evidence" value="ECO:0007669"/>
    <property type="project" value="UniProtKB-KW"/>
</dbReference>
<dbReference type="Ensembl" id="ENSPCET00000007344.1">
    <property type="protein sequence ID" value="ENSPCEP00000007094.1"/>
    <property type="gene ID" value="ENSPCEG00000005699.1"/>
</dbReference>
<proteinExistence type="predicted"/>
<dbReference type="Proteomes" id="UP000694393">
    <property type="component" value="Unplaced"/>
</dbReference>
<evidence type="ECO:0000256" key="2">
    <source>
        <dbReference type="ARBA" id="ARBA00022490"/>
    </source>
</evidence>
<dbReference type="GO" id="GO:0035025">
    <property type="term" value="P:positive regulation of Rho protein signal transduction"/>
    <property type="evidence" value="ECO:0007669"/>
    <property type="project" value="TreeGrafter"/>
</dbReference>
<dbReference type="GO" id="GO:0005737">
    <property type="term" value="C:cytoplasm"/>
    <property type="evidence" value="ECO:0007669"/>
    <property type="project" value="UniProtKB-SubCell"/>
</dbReference>
<dbReference type="PROSITE" id="PS50003">
    <property type="entry name" value="PH_DOMAIN"/>
    <property type="match status" value="1"/>
</dbReference>
<dbReference type="InterPro" id="IPR001331">
    <property type="entry name" value="GDS_CDC24_CS"/>
</dbReference>
<dbReference type="InterPro" id="IPR051480">
    <property type="entry name" value="Endocytic_GEF_Adapter"/>
</dbReference>
<dbReference type="SMART" id="SM00233">
    <property type="entry name" value="PH"/>
    <property type="match status" value="1"/>
</dbReference>
<sequence length="483" mass="54379">MDEEGTTEQESWSPVHRERSQTSGSVSEGSGKKRKQHGPPGVGQGEPEPQTPDDKEPSVKRVKPVAKTLSATGAPSAKVTPLKRLSQSIQRTISFKTEPRPPGYTPPPRPGGSRRRGSKLWSETFDRVSEELSAQELKRQEVIFELMQGEQQLVDDLNLVKKNYYEPMLTLAILPAEELREIFGTLDSLVPLHEDLLGQLLGLRQEDGTVSEVGPSLLDWLPRLQAYESYCCHQVWAKARLDIRKQEPAVGNFLRLCQESAFSRKLELWSFLDLPRSRLVKYPLLLREVLRQTPLEHPDHAPLRQAVELCQELVGLINRKTGEAECRYYQQRLSYPDGMPRHPAIDRSNLLLCHGELRNGKGQRLHVFLFQEALVLTRPTLQGEQVVFQVQRPPLPIHQLEVQDLPDGGTRLGGPLRERAKSCLRVSAGTQAHTLQAADTFDKQQWLNRLRQALAACPSPEPDCSLGPLAALRLDCDHPMDHA</sequence>
<evidence type="ECO:0000256" key="1">
    <source>
        <dbReference type="ARBA" id="ARBA00004496"/>
    </source>
</evidence>
<dbReference type="Gene3D" id="2.30.29.30">
    <property type="entry name" value="Pleckstrin-homology domain (PH domain)/Phosphotyrosine-binding domain (PTB)"/>
    <property type="match status" value="1"/>
</dbReference>
<feature type="domain" description="PH" evidence="5">
    <location>
        <begin position="344"/>
        <end position="455"/>
    </location>
</feature>
<feature type="domain" description="DH" evidence="6">
    <location>
        <begin position="138"/>
        <end position="320"/>
    </location>
</feature>
<dbReference type="AlphaFoldDB" id="A0A8C8RK75"/>
<evidence type="ECO:0008006" key="9">
    <source>
        <dbReference type="Google" id="ProtNLM"/>
    </source>
</evidence>
<keyword evidence="3" id="KW-0344">Guanine-nucleotide releasing factor</keyword>
<evidence type="ECO:0000256" key="3">
    <source>
        <dbReference type="ARBA" id="ARBA00022658"/>
    </source>
</evidence>
<keyword evidence="2" id="KW-0963">Cytoplasm</keyword>
<dbReference type="InterPro" id="IPR035899">
    <property type="entry name" value="DBL_dom_sf"/>
</dbReference>
<dbReference type="PANTHER" id="PTHR46006">
    <property type="entry name" value="RHO GUANINE NUCLEOTIDE EXCHANGE FACTOR AT 64C, ISOFORM A"/>
    <property type="match status" value="1"/>
</dbReference>
<dbReference type="InterPro" id="IPR055251">
    <property type="entry name" value="SOS1_NGEF_PH"/>
</dbReference>
<dbReference type="Pfam" id="PF00621">
    <property type="entry name" value="RhoGEF"/>
    <property type="match status" value="1"/>
</dbReference>
<dbReference type="SUPFAM" id="SSF48065">
    <property type="entry name" value="DBL homology domain (DH-domain)"/>
    <property type="match status" value="1"/>
</dbReference>
<dbReference type="GO" id="GO:0035556">
    <property type="term" value="P:intracellular signal transduction"/>
    <property type="evidence" value="ECO:0007669"/>
    <property type="project" value="InterPro"/>
</dbReference>
<accession>A0A8C8RK75</accession>
<reference evidence="7" key="1">
    <citation type="submission" date="2025-08" db="UniProtKB">
        <authorList>
            <consortium name="Ensembl"/>
        </authorList>
    </citation>
    <scope>IDENTIFICATION</scope>
</reference>
<evidence type="ECO:0000259" key="6">
    <source>
        <dbReference type="PROSITE" id="PS50010"/>
    </source>
</evidence>
<feature type="compositionally biased region" description="Polar residues" evidence="4">
    <location>
        <begin position="85"/>
        <end position="95"/>
    </location>
</feature>
<dbReference type="Gene3D" id="1.20.900.10">
    <property type="entry name" value="Dbl homology (DH) domain"/>
    <property type="match status" value="1"/>
</dbReference>
<keyword evidence="8" id="KW-1185">Reference proteome</keyword>
<evidence type="ECO:0000256" key="4">
    <source>
        <dbReference type="SAM" id="MobiDB-lite"/>
    </source>
</evidence>
<evidence type="ECO:0000313" key="8">
    <source>
        <dbReference type="Proteomes" id="UP000694393"/>
    </source>
</evidence>
<dbReference type="CDD" id="cd00160">
    <property type="entry name" value="RhoGEF"/>
    <property type="match status" value="1"/>
</dbReference>
<dbReference type="SMART" id="SM00325">
    <property type="entry name" value="RhoGEF"/>
    <property type="match status" value="1"/>
</dbReference>
<dbReference type="InterPro" id="IPR000219">
    <property type="entry name" value="DH_dom"/>
</dbReference>
<evidence type="ECO:0000259" key="5">
    <source>
        <dbReference type="PROSITE" id="PS50003"/>
    </source>
</evidence>
<protein>
    <recommendedName>
        <fullName evidence="9">Rho guanine nucleotide exchange factor 3</fullName>
    </recommendedName>
</protein>
<evidence type="ECO:0000313" key="7">
    <source>
        <dbReference type="Ensembl" id="ENSPCEP00000007094.1"/>
    </source>
</evidence>
<feature type="compositionally biased region" description="Pro residues" evidence="4">
    <location>
        <begin position="100"/>
        <end position="110"/>
    </location>
</feature>
<dbReference type="PANTHER" id="PTHR46006:SF3">
    <property type="entry name" value="RHO GUANINE NUCLEOTIDE EXCHANGE FACTOR 3"/>
    <property type="match status" value="1"/>
</dbReference>
<dbReference type="PROSITE" id="PS00741">
    <property type="entry name" value="DH_1"/>
    <property type="match status" value="1"/>
</dbReference>
<comment type="subcellular location">
    <subcellularLocation>
        <location evidence="1">Cytoplasm</location>
    </subcellularLocation>
</comment>
<reference evidence="7" key="2">
    <citation type="submission" date="2025-09" db="UniProtKB">
        <authorList>
            <consortium name="Ensembl"/>
        </authorList>
    </citation>
    <scope>IDENTIFICATION</scope>
</reference>
<dbReference type="Pfam" id="PF22697">
    <property type="entry name" value="SOS1_NGEF_PH"/>
    <property type="match status" value="1"/>
</dbReference>
<name>A0A8C8RK75_9SAUR</name>
<dbReference type="SUPFAM" id="SSF50729">
    <property type="entry name" value="PH domain-like"/>
    <property type="match status" value="1"/>
</dbReference>